<dbReference type="InterPro" id="IPR050706">
    <property type="entry name" value="Cyclic-di-GMP_PDE-like"/>
</dbReference>
<dbReference type="PROSITE" id="PS51371">
    <property type="entry name" value="CBS"/>
    <property type="match status" value="1"/>
</dbReference>
<dbReference type="CDD" id="cd01949">
    <property type="entry name" value="GGDEF"/>
    <property type="match status" value="1"/>
</dbReference>
<name>A0AA50CKS5_9HYPH</name>
<dbReference type="InterPro" id="IPR000644">
    <property type="entry name" value="CBS_dom"/>
</dbReference>
<accession>A0AA50CKS5</accession>
<dbReference type="PANTHER" id="PTHR33121">
    <property type="entry name" value="CYCLIC DI-GMP PHOSPHODIESTERASE PDEF"/>
    <property type="match status" value="1"/>
</dbReference>
<dbReference type="PROSITE" id="PS50887">
    <property type="entry name" value="GGDEF"/>
    <property type="match status" value="1"/>
</dbReference>
<dbReference type="CDD" id="cd01948">
    <property type="entry name" value="EAL"/>
    <property type="match status" value="1"/>
</dbReference>
<dbReference type="RefSeq" id="WP_160870818.1">
    <property type="nucleotide sequence ID" value="NZ_CP132302.1"/>
</dbReference>
<proteinExistence type="predicted"/>
<dbReference type="Pfam" id="PF00571">
    <property type="entry name" value="CBS"/>
    <property type="match status" value="1"/>
</dbReference>
<dbReference type="NCBIfam" id="TIGR00254">
    <property type="entry name" value="GGDEF"/>
    <property type="match status" value="1"/>
</dbReference>
<reference evidence="1 2" key="1">
    <citation type="submission" date="2023-08" db="EMBL/GenBank/DDBJ databases">
        <title>Pathogen: clinical or host-associated sample.</title>
        <authorList>
            <person name="Hergert J."/>
            <person name="Casey R."/>
            <person name="Wagner J."/>
            <person name="Young E.L."/>
            <person name="Oakeson K.F."/>
        </authorList>
    </citation>
    <scope>NUCLEOTIDE SEQUENCE [LARGE SCALE GENOMIC DNA]</scope>
    <source>
        <strain evidence="1 2">1760953</strain>
    </source>
</reference>
<dbReference type="InterPro" id="IPR029787">
    <property type="entry name" value="Nucleotide_cyclase"/>
</dbReference>
<dbReference type="SMART" id="SM00267">
    <property type="entry name" value="GGDEF"/>
    <property type="match status" value="1"/>
</dbReference>
<dbReference type="InterPro" id="IPR043128">
    <property type="entry name" value="Rev_trsase/Diguanyl_cyclase"/>
</dbReference>
<dbReference type="EMBL" id="CP132302">
    <property type="protein sequence ID" value="WLR96146.1"/>
    <property type="molecule type" value="Genomic_DNA"/>
</dbReference>
<dbReference type="Pfam" id="PF00563">
    <property type="entry name" value="EAL"/>
    <property type="match status" value="1"/>
</dbReference>
<keyword evidence="2" id="KW-1185">Reference proteome</keyword>
<sequence length="610" mass="67466">MSAAELLALRRFGDGEIVTLAKLVIETAFQPIVEAATGSVFGYESLMRGFDRLGFQSPLDLIDRAHEAGQLMALEHMVNSRAIAAFAALPDFRARTLFVNLDSRLVSEGSVLVDRLAGHLQRAGIPASSICFEISERFDNDTLPDFADLVRKLRLAGFKLAIDDFGVGHNGLKLLCDHPVDYLKIDRHFISGMEADARKRHLVRHTVNAAHVLGTRVIAEGVETEAEFIACRDAGCDLVQGWFISRPVTDFSALSPVYPQVDRAGGIRRNSRTLDSILIRREIEHVAVLRENESLESVFEFFRRDPKRTFFPVLNANDEPRGIVHEYHVKELSYHPFGRDLLKNKLYQKGLSHFVTTAPIADLDTPAEQLLDVFTGMGGNECVILTERMRYAGILSASSLIKIINEKRLKTAEDQNPLTGLPGNRSIRDYLQDKALDGDQLRCLCYFDFDNFKPFNDHYGFHKGDMALSLFASLLRREFVGDDAFIGHVGGDDFFAGVSGRPVADVRIILERLLADFSREVRLCYSPEDQLAGEIRGHDRAGQAARFPLMRCSAVVLVVPEGEIISDAGQISSRIATLKADAKASAVGLVLASTSAHDEPLAGTEISLPS</sequence>
<dbReference type="PROSITE" id="PS50883">
    <property type="entry name" value="EAL"/>
    <property type="match status" value="1"/>
</dbReference>
<evidence type="ECO:0000313" key="2">
    <source>
        <dbReference type="Proteomes" id="UP001234585"/>
    </source>
</evidence>
<dbReference type="GO" id="GO:0071111">
    <property type="term" value="F:cyclic-guanylate-specific phosphodiesterase activity"/>
    <property type="evidence" value="ECO:0007669"/>
    <property type="project" value="InterPro"/>
</dbReference>
<dbReference type="Gene3D" id="3.30.70.270">
    <property type="match status" value="1"/>
</dbReference>
<dbReference type="SUPFAM" id="SSF141868">
    <property type="entry name" value="EAL domain-like"/>
    <property type="match status" value="1"/>
</dbReference>
<protein>
    <submittedName>
        <fullName evidence="1">GGDEF domain-containing protein</fullName>
    </submittedName>
</protein>
<dbReference type="SUPFAM" id="SSF55073">
    <property type="entry name" value="Nucleotide cyclase"/>
    <property type="match status" value="1"/>
</dbReference>
<dbReference type="InterPro" id="IPR000160">
    <property type="entry name" value="GGDEF_dom"/>
</dbReference>
<gene>
    <name evidence="1" type="ORF">Q9313_10380</name>
</gene>
<dbReference type="Gene3D" id="3.20.20.450">
    <property type="entry name" value="EAL domain"/>
    <property type="match status" value="1"/>
</dbReference>
<dbReference type="Pfam" id="PF00990">
    <property type="entry name" value="GGDEF"/>
    <property type="match status" value="1"/>
</dbReference>
<evidence type="ECO:0000313" key="1">
    <source>
        <dbReference type="EMBL" id="WLR96146.1"/>
    </source>
</evidence>
<organism evidence="1 2">
    <name type="scientific">Shinella sumterensis</name>
    <dbReference type="NCBI Taxonomy" id="1967501"/>
    <lineage>
        <taxon>Bacteria</taxon>
        <taxon>Pseudomonadati</taxon>
        <taxon>Pseudomonadota</taxon>
        <taxon>Alphaproteobacteria</taxon>
        <taxon>Hyphomicrobiales</taxon>
        <taxon>Rhizobiaceae</taxon>
        <taxon>Shinella</taxon>
    </lineage>
</organism>
<dbReference type="InterPro" id="IPR035919">
    <property type="entry name" value="EAL_sf"/>
</dbReference>
<dbReference type="AlphaFoldDB" id="A0AA50CKS5"/>
<dbReference type="PANTHER" id="PTHR33121:SF76">
    <property type="entry name" value="SIGNALING PROTEIN"/>
    <property type="match status" value="1"/>
</dbReference>
<dbReference type="SUPFAM" id="SSF54631">
    <property type="entry name" value="CBS-domain pair"/>
    <property type="match status" value="1"/>
</dbReference>
<dbReference type="InterPro" id="IPR001633">
    <property type="entry name" value="EAL_dom"/>
</dbReference>
<dbReference type="InterPro" id="IPR046342">
    <property type="entry name" value="CBS_dom_sf"/>
</dbReference>
<dbReference type="SMART" id="SM00052">
    <property type="entry name" value="EAL"/>
    <property type="match status" value="1"/>
</dbReference>
<dbReference type="Proteomes" id="UP001234585">
    <property type="component" value="Chromosome"/>
</dbReference>